<dbReference type="PROSITE" id="PS00409">
    <property type="entry name" value="PROKAR_NTER_METHYL"/>
    <property type="match status" value="1"/>
</dbReference>
<evidence type="ECO:0000256" key="2">
    <source>
        <dbReference type="SAM" id="Phobius"/>
    </source>
</evidence>
<feature type="transmembrane region" description="Helical" evidence="2">
    <location>
        <begin position="20"/>
        <end position="43"/>
    </location>
</feature>
<dbReference type="InterPro" id="IPR012902">
    <property type="entry name" value="N_methyl_site"/>
</dbReference>
<dbReference type="Pfam" id="PF07963">
    <property type="entry name" value="N_methyl"/>
    <property type="match status" value="1"/>
</dbReference>
<dbReference type="OrthoDB" id="6237341at2"/>
<keyword evidence="2" id="KW-1133">Transmembrane helix</keyword>
<reference evidence="4" key="1">
    <citation type="submission" date="2015-08" db="EMBL/GenBank/DDBJ databases">
        <authorList>
            <person name="Varghese N."/>
        </authorList>
    </citation>
    <scope>NUCLEOTIDE SEQUENCE [LARGE SCALE GENOMIC DNA]</scope>
    <source>
        <strain evidence="4">DSM 27808</strain>
    </source>
</reference>
<dbReference type="InterPro" id="IPR045584">
    <property type="entry name" value="Pilin-like"/>
</dbReference>
<keyword evidence="2" id="KW-0812">Transmembrane</keyword>
<keyword evidence="2" id="KW-0472">Membrane</keyword>
<name>A0A0K6H6P0_9GAMM</name>
<dbReference type="AlphaFoldDB" id="A0A0K6H6P0"/>
<dbReference type="RefSeq" id="WP_055439171.1">
    <property type="nucleotide sequence ID" value="NZ_CYHB01000004.1"/>
</dbReference>
<dbReference type="SUPFAM" id="SSF54523">
    <property type="entry name" value="Pili subunits"/>
    <property type="match status" value="1"/>
</dbReference>
<organism evidence="3 4">
    <name type="scientific">Pseudidiomarina woesei</name>
    <dbReference type="NCBI Taxonomy" id="1381080"/>
    <lineage>
        <taxon>Bacteria</taxon>
        <taxon>Pseudomonadati</taxon>
        <taxon>Pseudomonadota</taxon>
        <taxon>Gammaproteobacteria</taxon>
        <taxon>Alteromonadales</taxon>
        <taxon>Idiomarinaceae</taxon>
        <taxon>Pseudidiomarina</taxon>
    </lineage>
</organism>
<dbReference type="EMBL" id="CYHB01000004">
    <property type="protein sequence ID" value="CUA86509.1"/>
    <property type="molecule type" value="Genomic_DNA"/>
</dbReference>
<protein>
    <submittedName>
        <fullName evidence="3">Type II secretion system protein H</fullName>
    </submittedName>
</protein>
<dbReference type="NCBIfam" id="TIGR02532">
    <property type="entry name" value="IV_pilin_GFxxxE"/>
    <property type="match status" value="1"/>
</dbReference>
<proteinExistence type="predicted"/>
<dbReference type="Gene3D" id="3.55.40.10">
    <property type="entry name" value="minor pseudopilin epsh domain"/>
    <property type="match status" value="1"/>
</dbReference>
<keyword evidence="4" id="KW-1185">Reference proteome</keyword>
<gene>
    <name evidence="3" type="ORF">Ga0061064_1506</name>
</gene>
<evidence type="ECO:0000313" key="4">
    <source>
        <dbReference type="Proteomes" id="UP000182598"/>
    </source>
</evidence>
<evidence type="ECO:0000313" key="3">
    <source>
        <dbReference type="EMBL" id="CUA86509.1"/>
    </source>
</evidence>
<sequence length="216" mass="24173">MTHTSQPANRAASLPRARGFTLVEVMVTMAVIGMLALTVSFVVPDQRDDSVQESARVLYERINYAREFALVRSAILGLRVDDNGTSYRFLQFTDGRWQELNYRGLRRTALDEQVSLDIETADLALLEQDDTDIDEVFKVDEREFTGRDSDDEDGAEDAGDRAKLKSQPTPQLFIFGSGDLAPFTITLRDDFALRAGTEWKIASENGIDITLSRGDL</sequence>
<evidence type="ECO:0000256" key="1">
    <source>
        <dbReference type="SAM" id="MobiDB-lite"/>
    </source>
</evidence>
<accession>A0A0K6H6P0</accession>
<dbReference type="Proteomes" id="UP000182598">
    <property type="component" value="Unassembled WGS sequence"/>
</dbReference>
<feature type="region of interest" description="Disordered" evidence="1">
    <location>
        <begin position="144"/>
        <end position="165"/>
    </location>
</feature>